<keyword evidence="11" id="KW-1185">Reference proteome</keyword>
<feature type="transmembrane region" description="Helical" evidence="8">
    <location>
        <begin position="327"/>
        <end position="346"/>
    </location>
</feature>
<evidence type="ECO:0000256" key="8">
    <source>
        <dbReference type="SAM" id="Phobius"/>
    </source>
</evidence>
<comment type="similarity">
    <text evidence="2">Belongs to the CPA3 antiporters (TC 2.A.63) subunit D family.</text>
</comment>
<feature type="transmembrane region" description="Helical" evidence="8">
    <location>
        <begin position="400"/>
        <end position="422"/>
    </location>
</feature>
<feature type="transmembrane region" description="Helical" evidence="8">
    <location>
        <begin position="446"/>
        <end position="464"/>
    </location>
</feature>
<evidence type="ECO:0000313" key="11">
    <source>
        <dbReference type="Proteomes" id="UP000199400"/>
    </source>
</evidence>
<evidence type="ECO:0000256" key="5">
    <source>
        <dbReference type="ARBA" id="ARBA00022989"/>
    </source>
</evidence>
<evidence type="ECO:0000313" key="10">
    <source>
        <dbReference type="EMBL" id="SFE25998.1"/>
    </source>
</evidence>
<proteinExistence type="inferred from homology"/>
<keyword evidence="6 8" id="KW-0472">Membrane</keyword>
<dbReference type="Proteomes" id="UP000199400">
    <property type="component" value="Unassembled WGS sequence"/>
</dbReference>
<dbReference type="RefSeq" id="WP_096332853.1">
    <property type="nucleotide sequence ID" value="NZ_FOMX01000011.1"/>
</dbReference>
<evidence type="ECO:0000256" key="6">
    <source>
        <dbReference type="ARBA" id="ARBA00023136"/>
    </source>
</evidence>
<feature type="transmembrane region" description="Helical" evidence="8">
    <location>
        <begin position="35"/>
        <end position="56"/>
    </location>
</feature>
<comment type="subcellular location">
    <subcellularLocation>
        <location evidence="1">Cell membrane</location>
        <topology evidence="1">Multi-pass membrane protein</topology>
    </subcellularLocation>
    <subcellularLocation>
        <location evidence="7">Membrane</location>
        <topology evidence="7">Multi-pass membrane protein</topology>
    </subcellularLocation>
</comment>
<dbReference type="InterPro" id="IPR050586">
    <property type="entry name" value="CPA3_Na-H_Antiporter_D"/>
</dbReference>
<evidence type="ECO:0000259" key="9">
    <source>
        <dbReference type="Pfam" id="PF00361"/>
    </source>
</evidence>
<feature type="transmembrane region" description="Helical" evidence="8">
    <location>
        <begin position="120"/>
        <end position="146"/>
    </location>
</feature>
<evidence type="ECO:0000256" key="2">
    <source>
        <dbReference type="ARBA" id="ARBA00005346"/>
    </source>
</evidence>
<feature type="transmembrane region" description="Helical" evidence="8">
    <location>
        <begin position="296"/>
        <end position="315"/>
    </location>
</feature>
<protein>
    <submittedName>
        <fullName evidence="10">NADH-quinone oxidoreductase subunit M</fullName>
    </submittedName>
</protein>
<gene>
    <name evidence="10" type="ORF">SAMN02745121_03601</name>
</gene>
<reference evidence="11" key="1">
    <citation type="submission" date="2016-10" db="EMBL/GenBank/DDBJ databases">
        <authorList>
            <person name="Varghese N."/>
            <person name="Submissions S."/>
        </authorList>
    </citation>
    <scope>NUCLEOTIDE SEQUENCE [LARGE SCALE GENOMIC DNA]</scope>
    <source>
        <strain evidence="11">ATCC 25963</strain>
    </source>
</reference>
<dbReference type="OrthoDB" id="209133at2"/>
<feature type="transmembrane region" description="Helical" evidence="8">
    <location>
        <begin position="239"/>
        <end position="261"/>
    </location>
</feature>
<keyword evidence="4 7" id="KW-0812">Transmembrane</keyword>
<dbReference type="STRING" id="54.SAMN02745121_03601"/>
<feature type="domain" description="NADH:quinone oxidoreductase/Mrp antiporter transmembrane" evidence="9">
    <location>
        <begin position="121"/>
        <end position="412"/>
    </location>
</feature>
<dbReference type="Pfam" id="PF00361">
    <property type="entry name" value="Proton_antipo_M"/>
    <property type="match status" value="1"/>
</dbReference>
<name>A0A1I1Z426_9BACT</name>
<evidence type="ECO:0000256" key="1">
    <source>
        <dbReference type="ARBA" id="ARBA00004651"/>
    </source>
</evidence>
<feature type="transmembrane region" description="Helical" evidence="8">
    <location>
        <begin position="267"/>
        <end position="289"/>
    </location>
</feature>
<dbReference type="GO" id="GO:0005886">
    <property type="term" value="C:plasma membrane"/>
    <property type="evidence" value="ECO:0007669"/>
    <property type="project" value="UniProtKB-SubCell"/>
</dbReference>
<keyword evidence="3" id="KW-1003">Cell membrane</keyword>
<dbReference type="PANTHER" id="PTHR42703:SF1">
    <property type="entry name" value="NA(+)_H(+) ANTIPORTER SUBUNIT D1"/>
    <property type="match status" value="1"/>
</dbReference>
<dbReference type="EMBL" id="FOMX01000011">
    <property type="protein sequence ID" value="SFE25998.1"/>
    <property type="molecule type" value="Genomic_DNA"/>
</dbReference>
<evidence type="ECO:0000256" key="7">
    <source>
        <dbReference type="RuleBase" id="RU000320"/>
    </source>
</evidence>
<keyword evidence="5 8" id="KW-1133">Transmembrane helix</keyword>
<feature type="transmembrane region" description="Helical" evidence="8">
    <location>
        <begin position="206"/>
        <end position="227"/>
    </location>
</feature>
<feature type="transmembrane region" description="Helical" evidence="8">
    <location>
        <begin position="77"/>
        <end position="100"/>
    </location>
</feature>
<feature type="transmembrane region" description="Helical" evidence="8">
    <location>
        <begin position="158"/>
        <end position="180"/>
    </location>
</feature>
<feature type="transmembrane region" description="Helical" evidence="8">
    <location>
        <begin position="367"/>
        <end position="388"/>
    </location>
</feature>
<accession>A0A1I1Z426</accession>
<dbReference type="PANTHER" id="PTHR42703">
    <property type="entry name" value="NADH DEHYDROGENASE"/>
    <property type="match status" value="1"/>
</dbReference>
<evidence type="ECO:0000256" key="3">
    <source>
        <dbReference type="ARBA" id="ARBA00022475"/>
    </source>
</evidence>
<dbReference type="InterPro" id="IPR001750">
    <property type="entry name" value="ND/Mrp_TM"/>
</dbReference>
<organism evidence="10 11">
    <name type="scientific">Nannocystis exedens</name>
    <dbReference type="NCBI Taxonomy" id="54"/>
    <lineage>
        <taxon>Bacteria</taxon>
        <taxon>Pseudomonadati</taxon>
        <taxon>Myxococcota</taxon>
        <taxon>Polyangia</taxon>
        <taxon>Nannocystales</taxon>
        <taxon>Nannocystaceae</taxon>
        <taxon>Nannocystis</taxon>
    </lineage>
</organism>
<dbReference type="AlphaFoldDB" id="A0A1I1Z426"/>
<sequence length="493" mass="52329">MSAWVQYSLIFLWLAPLLAAAALRWGVRGATKQRALSLGFALPIFLVACALFVHEGTRHAYKEDHLEQGMGWLHSHFAVDGLNAVLLPLTAGLTLVALLMTPRAEMRAGLAAKIMVVEGALMGSFLALDAGLLSFFVVLSLLPLWFDAKHRGSRPLQVIMKSLVAATTLALTVAMIGLAFEASAAGVKNPLDLVALANSPYTPSPWIGTLVLAVALLRMGIVPLHLWIPATAQHSTPHLALVTCLTPVGSFMLARLALAIFPRVLGPAAPLLMAVGVFTALYGAFLAVGQFDLRRIVAWFWVSQSGLVLAGFAGLDDASVSGALLQAMSTVVECGGLMLLTLAVEVRANTTDLRKLGGLAHNAPRMATAYLILAAAAVGFPGTISFVAEDLVGQGLLRDHPFVVGLLFIVTAVNGITLWRAFKRTFLGPPSPHADDLRGFEDLRRWESYAIAGMIGTLLLGGFLPEPLLAVRRGVVDTIGRIEAPAQVEASGH</sequence>
<evidence type="ECO:0000256" key="4">
    <source>
        <dbReference type="ARBA" id="ARBA00022692"/>
    </source>
</evidence>